<organism evidence="6 7">
    <name type="scientific">Hortaea werneckii</name>
    <name type="common">Black yeast</name>
    <name type="synonym">Cladosporium werneckii</name>
    <dbReference type="NCBI Taxonomy" id="91943"/>
    <lineage>
        <taxon>Eukaryota</taxon>
        <taxon>Fungi</taxon>
        <taxon>Dikarya</taxon>
        <taxon>Ascomycota</taxon>
        <taxon>Pezizomycotina</taxon>
        <taxon>Dothideomycetes</taxon>
        <taxon>Dothideomycetidae</taxon>
        <taxon>Mycosphaerellales</taxon>
        <taxon>Teratosphaeriaceae</taxon>
        <taxon>Hortaea</taxon>
    </lineage>
</organism>
<dbReference type="InterPro" id="IPR007014">
    <property type="entry name" value="FUN14"/>
</dbReference>
<proteinExistence type="inferred from homology"/>
<evidence type="ECO:0000256" key="5">
    <source>
        <dbReference type="ARBA" id="ARBA00023136"/>
    </source>
</evidence>
<keyword evidence="3" id="KW-0812">Transmembrane</keyword>
<sequence>MMQEKPGVGKSESGGGAHKHVALALHVISARFGHVGRSELQLLASAATATGQLIFYETTRQLSTTLDPGSNHPRQTSQYGLTYTKPELLPPSDPAICSWPRNIECGLIAGLSISVFSKPLTLLIGLLIVGVQTAESYGIHVVPYKRMQNYFTNIDMRSAVQDNMAFKISFGALFALSAFAEF</sequence>
<comment type="subcellular location">
    <subcellularLocation>
        <location evidence="1">Membrane</location>
    </subcellularLocation>
</comment>
<accession>A0A3M7CNC4</accession>
<dbReference type="OrthoDB" id="3990500at2759"/>
<dbReference type="Proteomes" id="UP000269276">
    <property type="component" value="Unassembled WGS sequence"/>
</dbReference>
<gene>
    <name evidence="6" type="ORF">D0863_14031</name>
</gene>
<protein>
    <submittedName>
        <fullName evidence="6">Uncharacterized protein</fullName>
    </submittedName>
</protein>
<evidence type="ECO:0000256" key="1">
    <source>
        <dbReference type="ARBA" id="ARBA00004370"/>
    </source>
</evidence>
<reference evidence="6 7" key="1">
    <citation type="journal article" date="2018" name="BMC Genomics">
        <title>Genomic evidence for intraspecific hybridization in a clonal and extremely halotolerant yeast.</title>
        <authorList>
            <person name="Gostincar C."/>
            <person name="Stajich J.E."/>
            <person name="Zupancic J."/>
            <person name="Zalar P."/>
            <person name="Gunde-Cimerman N."/>
        </authorList>
    </citation>
    <scope>NUCLEOTIDE SEQUENCE [LARGE SCALE GENOMIC DNA]</scope>
    <source>
        <strain evidence="6 7">EXF-2682</strain>
    </source>
</reference>
<comment type="caution">
    <text evidence="6">The sequence shown here is derived from an EMBL/GenBank/DDBJ whole genome shotgun (WGS) entry which is preliminary data.</text>
</comment>
<evidence type="ECO:0000313" key="7">
    <source>
        <dbReference type="Proteomes" id="UP000269276"/>
    </source>
</evidence>
<evidence type="ECO:0000256" key="4">
    <source>
        <dbReference type="ARBA" id="ARBA00022989"/>
    </source>
</evidence>
<evidence type="ECO:0000256" key="2">
    <source>
        <dbReference type="ARBA" id="ARBA00009160"/>
    </source>
</evidence>
<keyword evidence="5" id="KW-0472">Membrane</keyword>
<comment type="similarity">
    <text evidence="2">Belongs to the FUN14 family.</text>
</comment>
<dbReference type="EMBL" id="QWIP01000860">
    <property type="protein sequence ID" value="RMY53176.1"/>
    <property type="molecule type" value="Genomic_DNA"/>
</dbReference>
<dbReference type="AlphaFoldDB" id="A0A3M7CNC4"/>
<evidence type="ECO:0000256" key="3">
    <source>
        <dbReference type="ARBA" id="ARBA00022692"/>
    </source>
</evidence>
<name>A0A3M7CNC4_HORWE</name>
<dbReference type="Pfam" id="PF04930">
    <property type="entry name" value="FUN14"/>
    <property type="match status" value="1"/>
</dbReference>
<keyword evidence="4" id="KW-1133">Transmembrane helix</keyword>
<evidence type="ECO:0000313" key="6">
    <source>
        <dbReference type="EMBL" id="RMY53176.1"/>
    </source>
</evidence>
<dbReference type="GO" id="GO:0016020">
    <property type="term" value="C:membrane"/>
    <property type="evidence" value="ECO:0007669"/>
    <property type="project" value="UniProtKB-SubCell"/>
</dbReference>